<evidence type="ECO:0000256" key="1">
    <source>
        <dbReference type="ARBA" id="ARBA00023015"/>
    </source>
</evidence>
<evidence type="ECO:0000256" key="3">
    <source>
        <dbReference type="ARBA" id="ARBA00023163"/>
    </source>
</evidence>
<dbReference type="GO" id="GO:0003677">
    <property type="term" value="F:DNA binding"/>
    <property type="evidence" value="ECO:0007669"/>
    <property type="project" value="UniProtKB-KW"/>
</dbReference>
<evidence type="ECO:0000313" key="5">
    <source>
        <dbReference type="EMBL" id="CAA9386493.1"/>
    </source>
</evidence>
<dbReference type="InterPro" id="IPR036390">
    <property type="entry name" value="WH_DNA-bd_sf"/>
</dbReference>
<dbReference type="PANTHER" id="PTHR38445:SF9">
    <property type="entry name" value="HTH-TYPE TRANSCRIPTIONAL REPRESSOR YTRA"/>
    <property type="match status" value="1"/>
</dbReference>
<name>A0A6J4NFV2_9ACTN</name>
<dbReference type="GO" id="GO:0003700">
    <property type="term" value="F:DNA-binding transcription factor activity"/>
    <property type="evidence" value="ECO:0007669"/>
    <property type="project" value="InterPro"/>
</dbReference>
<reference evidence="5" key="1">
    <citation type="submission" date="2020-02" db="EMBL/GenBank/DDBJ databases">
        <authorList>
            <person name="Meier V. D."/>
        </authorList>
    </citation>
    <scope>NUCLEOTIDE SEQUENCE</scope>
    <source>
        <strain evidence="5">AVDCRST_MAG75</strain>
    </source>
</reference>
<sequence length="133" mass="14129">MPIELGSFGLPAGSEQIRTHIAGLISDGTLAPGAKLWTVRQLAADLGVAANTVAKAYRQLESDRMITTDGRRGSFVSSPVLDGDTAAADLRGAADRYATAARRHGLSLPEALRLVELAWTPDRADPEPPTPRR</sequence>
<dbReference type="EMBL" id="CADCUO010000076">
    <property type="protein sequence ID" value="CAA9386493.1"/>
    <property type="molecule type" value="Genomic_DNA"/>
</dbReference>
<dbReference type="AlphaFoldDB" id="A0A6J4NFV2"/>
<keyword evidence="1" id="KW-0805">Transcription regulation</keyword>
<dbReference type="InterPro" id="IPR000524">
    <property type="entry name" value="Tscrpt_reg_HTH_GntR"/>
</dbReference>
<dbReference type="Gene3D" id="1.10.10.10">
    <property type="entry name" value="Winged helix-like DNA-binding domain superfamily/Winged helix DNA-binding domain"/>
    <property type="match status" value="1"/>
</dbReference>
<keyword evidence="2" id="KW-0238">DNA-binding</keyword>
<keyword evidence="3" id="KW-0804">Transcription</keyword>
<dbReference type="InterPro" id="IPR036388">
    <property type="entry name" value="WH-like_DNA-bd_sf"/>
</dbReference>
<dbReference type="SMART" id="SM00345">
    <property type="entry name" value="HTH_GNTR"/>
    <property type="match status" value="1"/>
</dbReference>
<feature type="domain" description="HTH gntR-type" evidence="4">
    <location>
        <begin position="11"/>
        <end position="79"/>
    </location>
</feature>
<organism evidence="5">
    <name type="scientific">uncultured Propionibacteriaceae bacterium</name>
    <dbReference type="NCBI Taxonomy" id="257457"/>
    <lineage>
        <taxon>Bacteria</taxon>
        <taxon>Bacillati</taxon>
        <taxon>Actinomycetota</taxon>
        <taxon>Actinomycetes</taxon>
        <taxon>Propionibacteriales</taxon>
        <taxon>Propionibacteriaceae</taxon>
        <taxon>environmental samples</taxon>
    </lineage>
</organism>
<protein>
    <submittedName>
        <fullName evidence="5">Transcriptional regulator, GntR family</fullName>
    </submittedName>
</protein>
<dbReference type="SUPFAM" id="SSF46785">
    <property type="entry name" value="Winged helix' DNA-binding domain"/>
    <property type="match status" value="1"/>
</dbReference>
<gene>
    <name evidence="5" type="ORF">AVDCRST_MAG75-1319</name>
</gene>
<evidence type="ECO:0000259" key="4">
    <source>
        <dbReference type="PROSITE" id="PS50949"/>
    </source>
</evidence>
<evidence type="ECO:0000256" key="2">
    <source>
        <dbReference type="ARBA" id="ARBA00023125"/>
    </source>
</evidence>
<proteinExistence type="predicted"/>
<accession>A0A6J4NFV2</accession>
<dbReference type="CDD" id="cd07377">
    <property type="entry name" value="WHTH_GntR"/>
    <property type="match status" value="1"/>
</dbReference>
<dbReference type="Pfam" id="PF00392">
    <property type="entry name" value="GntR"/>
    <property type="match status" value="1"/>
</dbReference>
<dbReference type="PANTHER" id="PTHR38445">
    <property type="entry name" value="HTH-TYPE TRANSCRIPTIONAL REPRESSOR YTRA"/>
    <property type="match status" value="1"/>
</dbReference>
<dbReference type="PROSITE" id="PS50949">
    <property type="entry name" value="HTH_GNTR"/>
    <property type="match status" value="1"/>
</dbReference>